<dbReference type="GO" id="GO:0005737">
    <property type="term" value="C:cytoplasm"/>
    <property type="evidence" value="ECO:0007669"/>
    <property type="project" value="UniProtKB-SubCell"/>
</dbReference>
<comment type="similarity">
    <text evidence="2 13">Belongs to the class-II aminoacyl-tRNA synthetase family. Phe-tRNA synthetase alpha subunit type 1 subfamily.</text>
</comment>
<name>A0A537LHV8_9BACT</name>
<evidence type="ECO:0000256" key="4">
    <source>
        <dbReference type="ARBA" id="ARBA00022490"/>
    </source>
</evidence>
<reference evidence="15 16" key="1">
    <citation type="journal article" date="2019" name="Nat. Microbiol.">
        <title>Mediterranean grassland soil C-N compound turnover is dependent on rainfall and depth, and is mediated by genomically divergent microorganisms.</title>
        <authorList>
            <person name="Diamond S."/>
            <person name="Andeer P.F."/>
            <person name="Li Z."/>
            <person name="Crits-Christoph A."/>
            <person name="Burstein D."/>
            <person name="Anantharaman K."/>
            <person name="Lane K.R."/>
            <person name="Thomas B.C."/>
            <person name="Pan C."/>
            <person name="Northen T.R."/>
            <person name="Banfield J.F."/>
        </authorList>
    </citation>
    <scope>NUCLEOTIDE SEQUENCE [LARGE SCALE GENOMIC DNA]</scope>
    <source>
        <strain evidence="15">NP_2</strain>
    </source>
</reference>
<dbReference type="InterPro" id="IPR022911">
    <property type="entry name" value="Phe_tRNA_ligase_alpha1_bac"/>
</dbReference>
<keyword evidence="8 13" id="KW-0067">ATP-binding</keyword>
<dbReference type="HAMAP" id="MF_00281">
    <property type="entry name" value="Phe_tRNA_synth_alpha1"/>
    <property type="match status" value="1"/>
</dbReference>
<evidence type="ECO:0000256" key="3">
    <source>
        <dbReference type="ARBA" id="ARBA00011209"/>
    </source>
</evidence>
<dbReference type="InterPro" id="IPR010978">
    <property type="entry name" value="tRNA-bd_arm"/>
</dbReference>
<dbReference type="AlphaFoldDB" id="A0A537LHV8"/>
<evidence type="ECO:0000256" key="9">
    <source>
        <dbReference type="ARBA" id="ARBA00022842"/>
    </source>
</evidence>
<comment type="cofactor">
    <cofactor evidence="13">
        <name>Mg(2+)</name>
        <dbReference type="ChEBI" id="CHEBI:18420"/>
    </cofactor>
    <text evidence="13">Binds 2 magnesium ions per tetramer.</text>
</comment>
<dbReference type="PROSITE" id="PS50862">
    <property type="entry name" value="AA_TRNA_LIGASE_II"/>
    <property type="match status" value="1"/>
</dbReference>
<sequence>MSKLKDLDKIAQEAERAILDAVSLDALEEVRRTYLGRRGIVAQLFDQVPSLPAAQRPQAGRRLNEIRDRLQDALTRRGEDLQRAEQGLRLADAAIDVTLPGRRIALGRQHVLTRTLEEIERIFFGMGFEIVDGTEVETDEFNFERLNMGRDHPARDAQDSFYLTDDLLLRTHTTVVDARVMVGRTPPMRILTTGRCYRRDAPDATHMPVFHQADGFMVGERITMADLKGVLAAFVRQMFGVEAVYRFVPSYFPFTEPSAELAVWFNGRWLELAGSGMFHPRVLELAGIDPVRYTAFAFGLGVDRPAMVRYGIPDIRLFWENDLRMLQQF</sequence>
<evidence type="ECO:0000256" key="11">
    <source>
        <dbReference type="ARBA" id="ARBA00023146"/>
    </source>
</evidence>
<evidence type="ECO:0000256" key="5">
    <source>
        <dbReference type="ARBA" id="ARBA00022598"/>
    </source>
</evidence>
<dbReference type="Pfam" id="PF01409">
    <property type="entry name" value="tRNA-synt_2d"/>
    <property type="match status" value="1"/>
</dbReference>
<dbReference type="GO" id="GO:0006432">
    <property type="term" value="P:phenylalanyl-tRNA aminoacylation"/>
    <property type="evidence" value="ECO:0007669"/>
    <property type="project" value="UniProtKB-UniRule"/>
</dbReference>
<comment type="caution">
    <text evidence="15">The sequence shown here is derived from an EMBL/GenBank/DDBJ whole genome shotgun (WGS) entry which is preliminary data.</text>
</comment>
<dbReference type="Proteomes" id="UP000318661">
    <property type="component" value="Unassembled WGS sequence"/>
</dbReference>
<evidence type="ECO:0000256" key="2">
    <source>
        <dbReference type="ARBA" id="ARBA00010207"/>
    </source>
</evidence>
<keyword evidence="10 13" id="KW-0648">Protein biosynthesis</keyword>
<dbReference type="PANTHER" id="PTHR11538:SF41">
    <property type="entry name" value="PHENYLALANINE--TRNA LIGASE, MITOCHONDRIAL"/>
    <property type="match status" value="1"/>
</dbReference>
<evidence type="ECO:0000256" key="8">
    <source>
        <dbReference type="ARBA" id="ARBA00022840"/>
    </source>
</evidence>
<feature type="domain" description="Aminoacyl-transfer RNA synthetases class-II family profile" evidence="14">
    <location>
        <begin position="119"/>
        <end position="328"/>
    </location>
</feature>
<dbReference type="InterPro" id="IPR045864">
    <property type="entry name" value="aa-tRNA-synth_II/BPL/LPL"/>
</dbReference>
<keyword evidence="6 13" id="KW-0479">Metal-binding</keyword>
<evidence type="ECO:0000313" key="16">
    <source>
        <dbReference type="Proteomes" id="UP000318661"/>
    </source>
</evidence>
<dbReference type="GO" id="GO:0004826">
    <property type="term" value="F:phenylalanine-tRNA ligase activity"/>
    <property type="evidence" value="ECO:0007669"/>
    <property type="project" value="UniProtKB-UniRule"/>
</dbReference>
<keyword evidence="9 13" id="KW-0460">Magnesium</keyword>
<evidence type="ECO:0000256" key="1">
    <source>
        <dbReference type="ARBA" id="ARBA00004496"/>
    </source>
</evidence>
<feature type="binding site" evidence="13">
    <location>
        <position position="256"/>
    </location>
    <ligand>
        <name>Mg(2+)</name>
        <dbReference type="ChEBI" id="CHEBI:18420"/>
        <note>shared with beta subunit</note>
    </ligand>
</feature>
<evidence type="ECO:0000256" key="7">
    <source>
        <dbReference type="ARBA" id="ARBA00022741"/>
    </source>
</evidence>
<dbReference type="NCBIfam" id="TIGR00468">
    <property type="entry name" value="pheS"/>
    <property type="match status" value="1"/>
</dbReference>
<dbReference type="InterPro" id="IPR004188">
    <property type="entry name" value="Phe-tRNA_ligase_II_N"/>
</dbReference>
<protein>
    <recommendedName>
        <fullName evidence="13">Phenylalanine--tRNA ligase alpha subunit</fullName>
        <ecNumber evidence="13">6.1.1.20</ecNumber>
    </recommendedName>
    <alternativeName>
        <fullName evidence="13">Phenylalanyl-tRNA synthetase alpha subunit</fullName>
        <shortName evidence="13">PheRS</shortName>
    </alternativeName>
</protein>
<dbReference type="InterPro" id="IPR002319">
    <property type="entry name" value="Phenylalanyl-tRNA_Synthase"/>
</dbReference>
<evidence type="ECO:0000256" key="12">
    <source>
        <dbReference type="ARBA" id="ARBA00049255"/>
    </source>
</evidence>
<dbReference type="SUPFAM" id="SSF46589">
    <property type="entry name" value="tRNA-binding arm"/>
    <property type="match status" value="1"/>
</dbReference>
<comment type="subcellular location">
    <subcellularLocation>
        <location evidence="1 13">Cytoplasm</location>
    </subcellularLocation>
</comment>
<keyword evidence="7 13" id="KW-0547">Nucleotide-binding</keyword>
<dbReference type="GO" id="GO:0000287">
    <property type="term" value="F:magnesium ion binding"/>
    <property type="evidence" value="ECO:0007669"/>
    <property type="project" value="UniProtKB-UniRule"/>
</dbReference>
<gene>
    <name evidence="13 15" type="primary">pheS</name>
    <name evidence="15" type="ORF">E6G99_07225</name>
</gene>
<dbReference type="SUPFAM" id="SSF55681">
    <property type="entry name" value="Class II aaRS and biotin synthetases"/>
    <property type="match status" value="1"/>
</dbReference>
<organism evidence="15 16">
    <name type="scientific">Candidatus Segetimicrobium genomatis</name>
    <dbReference type="NCBI Taxonomy" id="2569760"/>
    <lineage>
        <taxon>Bacteria</taxon>
        <taxon>Bacillati</taxon>
        <taxon>Candidatus Sysuimicrobiota</taxon>
        <taxon>Candidatus Sysuimicrobiia</taxon>
        <taxon>Candidatus Sysuimicrobiales</taxon>
        <taxon>Candidatus Segetimicrobiaceae</taxon>
        <taxon>Candidatus Segetimicrobium</taxon>
    </lineage>
</organism>
<accession>A0A537LHV8</accession>
<dbReference type="Pfam" id="PF02912">
    <property type="entry name" value="Phe_tRNA-synt_N"/>
    <property type="match status" value="1"/>
</dbReference>
<dbReference type="EC" id="6.1.1.20" evidence="13"/>
<dbReference type="Gene3D" id="3.30.930.10">
    <property type="entry name" value="Bira Bifunctional Protein, Domain 2"/>
    <property type="match status" value="1"/>
</dbReference>
<dbReference type="GO" id="GO:0005524">
    <property type="term" value="F:ATP binding"/>
    <property type="evidence" value="ECO:0007669"/>
    <property type="project" value="UniProtKB-UniRule"/>
</dbReference>
<keyword evidence="4 13" id="KW-0963">Cytoplasm</keyword>
<dbReference type="CDD" id="cd00496">
    <property type="entry name" value="PheRS_alpha_core"/>
    <property type="match status" value="1"/>
</dbReference>
<evidence type="ECO:0000313" key="15">
    <source>
        <dbReference type="EMBL" id="TMJ07277.1"/>
    </source>
</evidence>
<evidence type="ECO:0000256" key="6">
    <source>
        <dbReference type="ARBA" id="ARBA00022723"/>
    </source>
</evidence>
<evidence type="ECO:0000256" key="10">
    <source>
        <dbReference type="ARBA" id="ARBA00022917"/>
    </source>
</evidence>
<keyword evidence="11 13" id="KW-0030">Aminoacyl-tRNA synthetase</keyword>
<dbReference type="InterPro" id="IPR006195">
    <property type="entry name" value="aa-tRNA-synth_II"/>
</dbReference>
<proteinExistence type="inferred from homology"/>
<keyword evidence="5 13" id="KW-0436">Ligase</keyword>
<comment type="subunit">
    <text evidence="3 13">Tetramer of two alpha and two beta subunits.</text>
</comment>
<evidence type="ECO:0000256" key="13">
    <source>
        <dbReference type="HAMAP-Rule" id="MF_00281"/>
    </source>
</evidence>
<dbReference type="GO" id="GO:0000049">
    <property type="term" value="F:tRNA binding"/>
    <property type="evidence" value="ECO:0007669"/>
    <property type="project" value="InterPro"/>
</dbReference>
<evidence type="ECO:0000259" key="14">
    <source>
        <dbReference type="PROSITE" id="PS50862"/>
    </source>
</evidence>
<comment type="catalytic activity">
    <reaction evidence="12 13">
        <text>tRNA(Phe) + L-phenylalanine + ATP = L-phenylalanyl-tRNA(Phe) + AMP + diphosphate + H(+)</text>
        <dbReference type="Rhea" id="RHEA:19413"/>
        <dbReference type="Rhea" id="RHEA-COMP:9668"/>
        <dbReference type="Rhea" id="RHEA-COMP:9699"/>
        <dbReference type="ChEBI" id="CHEBI:15378"/>
        <dbReference type="ChEBI" id="CHEBI:30616"/>
        <dbReference type="ChEBI" id="CHEBI:33019"/>
        <dbReference type="ChEBI" id="CHEBI:58095"/>
        <dbReference type="ChEBI" id="CHEBI:78442"/>
        <dbReference type="ChEBI" id="CHEBI:78531"/>
        <dbReference type="ChEBI" id="CHEBI:456215"/>
        <dbReference type="EC" id="6.1.1.20"/>
    </reaction>
</comment>
<dbReference type="PANTHER" id="PTHR11538">
    <property type="entry name" value="PHENYLALANYL-TRNA SYNTHETASE"/>
    <property type="match status" value="1"/>
</dbReference>
<dbReference type="InterPro" id="IPR004529">
    <property type="entry name" value="Phe-tRNA-synth_IIc_asu"/>
</dbReference>
<dbReference type="EMBL" id="VBAJ01000187">
    <property type="protein sequence ID" value="TMJ07277.1"/>
    <property type="molecule type" value="Genomic_DNA"/>
</dbReference>